<proteinExistence type="predicted"/>
<feature type="chain" id="PRO_5016353081" description="Tetratricopeptide repeat protein" evidence="1">
    <location>
        <begin position="24"/>
        <end position="134"/>
    </location>
</feature>
<dbReference type="RefSeq" id="WP_109622837.1">
    <property type="nucleotide sequence ID" value="NZ_QGDO01000010.1"/>
</dbReference>
<keyword evidence="1" id="KW-0732">Signal</keyword>
<dbReference type="EMBL" id="QGDO01000010">
    <property type="protein sequence ID" value="PWJ35041.1"/>
    <property type="molecule type" value="Genomic_DNA"/>
</dbReference>
<gene>
    <name evidence="2" type="ORF">BC781_11082</name>
</gene>
<feature type="signal peptide" evidence="1">
    <location>
        <begin position="1"/>
        <end position="23"/>
    </location>
</feature>
<evidence type="ECO:0008006" key="4">
    <source>
        <dbReference type="Google" id="ProtNLM"/>
    </source>
</evidence>
<organism evidence="2 3">
    <name type="scientific">Sediminitomix flava</name>
    <dbReference type="NCBI Taxonomy" id="379075"/>
    <lineage>
        <taxon>Bacteria</taxon>
        <taxon>Pseudomonadati</taxon>
        <taxon>Bacteroidota</taxon>
        <taxon>Cytophagia</taxon>
        <taxon>Cytophagales</taxon>
        <taxon>Flammeovirgaceae</taxon>
        <taxon>Sediminitomix</taxon>
    </lineage>
</organism>
<accession>A0A315Z0Q0</accession>
<dbReference type="Proteomes" id="UP000245535">
    <property type="component" value="Unassembled WGS sequence"/>
</dbReference>
<dbReference type="AlphaFoldDB" id="A0A315Z0Q0"/>
<keyword evidence="3" id="KW-1185">Reference proteome</keyword>
<evidence type="ECO:0000313" key="2">
    <source>
        <dbReference type="EMBL" id="PWJ35041.1"/>
    </source>
</evidence>
<protein>
    <recommendedName>
        <fullName evidence="4">Tetratricopeptide repeat protein</fullName>
    </recommendedName>
</protein>
<comment type="caution">
    <text evidence="2">The sequence shown here is derived from an EMBL/GenBank/DDBJ whole genome shotgun (WGS) entry which is preliminary data.</text>
</comment>
<name>A0A315Z0Q0_SEDFL</name>
<sequence length="134" mass="15015">MRKFATIIALITLSISASFSAFASNDLYNEKTNKYESLKTKVAAANSSDWNTPFVAAQICLTDLENMSEAYLWIEQSIKAQETVENRTLKGDYFALYGLDQLAFNEYQKALDLQIANGHEDFSALQNKIQALGK</sequence>
<evidence type="ECO:0000256" key="1">
    <source>
        <dbReference type="SAM" id="SignalP"/>
    </source>
</evidence>
<evidence type="ECO:0000313" key="3">
    <source>
        <dbReference type="Proteomes" id="UP000245535"/>
    </source>
</evidence>
<reference evidence="2 3" key="1">
    <citation type="submission" date="2018-03" db="EMBL/GenBank/DDBJ databases">
        <title>Genomic Encyclopedia of Archaeal and Bacterial Type Strains, Phase II (KMG-II): from individual species to whole genera.</title>
        <authorList>
            <person name="Goeker M."/>
        </authorList>
    </citation>
    <scope>NUCLEOTIDE SEQUENCE [LARGE SCALE GENOMIC DNA]</scope>
    <source>
        <strain evidence="2 3">DSM 28229</strain>
    </source>
</reference>